<protein>
    <submittedName>
        <fullName evidence="2">Uncharacterized protein</fullName>
    </submittedName>
</protein>
<name>A0A1Y1YXR7_9PLEO</name>
<accession>A0A1Y1YXR7</accession>
<gene>
    <name evidence="2" type="ORF">BCR34DRAFT_574046</name>
</gene>
<dbReference type="AlphaFoldDB" id="A0A1Y1YXR7"/>
<evidence type="ECO:0000256" key="1">
    <source>
        <dbReference type="SAM" id="MobiDB-lite"/>
    </source>
</evidence>
<feature type="compositionally biased region" description="Basic and acidic residues" evidence="1">
    <location>
        <begin position="195"/>
        <end position="210"/>
    </location>
</feature>
<feature type="region of interest" description="Disordered" evidence="1">
    <location>
        <begin position="156"/>
        <end position="210"/>
    </location>
</feature>
<proteinExistence type="predicted"/>
<comment type="caution">
    <text evidence="2">The sequence shown here is derived from an EMBL/GenBank/DDBJ whole genome shotgun (WGS) entry which is preliminary data.</text>
</comment>
<keyword evidence="3" id="KW-1185">Reference proteome</keyword>
<organism evidence="2 3">
    <name type="scientific">Clohesyomyces aquaticus</name>
    <dbReference type="NCBI Taxonomy" id="1231657"/>
    <lineage>
        <taxon>Eukaryota</taxon>
        <taxon>Fungi</taxon>
        <taxon>Dikarya</taxon>
        <taxon>Ascomycota</taxon>
        <taxon>Pezizomycotina</taxon>
        <taxon>Dothideomycetes</taxon>
        <taxon>Pleosporomycetidae</taxon>
        <taxon>Pleosporales</taxon>
        <taxon>Lindgomycetaceae</taxon>
        <taxon>Clohesyomyces</taxon>
    </lineage>
</organism>
<feature type="region of interest" description="Disordered" evidence="1">
    <location>
        <begin position="69"/>
        <end position="107"/>
    </location>
</feature>
<dbReference type="EMBL" id="MCFA01000155">
    <property type="protein sequence ID" value="ORY02684.1"/>
    <property type="molecule type" value="Genomic_DNA"/>
</dbReference>
<evidence type="ECO:0000313" key="2">
    <source>
        <dbReference type="EMBL" id="ORY02684.1"/>
    </source>
</evidence>
<feature type="compositionally biased region" description="Low complexity" evidence="1">
    <location>
        <begin position="81"/>
        <end position="96"/>
    </location>
</feature>
<reference evidence="2 3" key="1">
    <citation type="submission" date="2016-07" db="EMBL/GenBank/DDBJ databases">
        <title>Pervasive Adenine N6-methylation of Active Genes in Fungi.</title>
        <authorList>
            <consortium name="DOE Joint Genome Institute"/>
            <person name="Mondo S.J."/>
            <person name="Dannebaum R.O."/>
            <person name="Kuo R.C."/>
            <person name="Labutti K."/>
            <person name="Haridas S."/>
            <person name="Kuo A."/>
            <person name="Salamov A."/>
            <person name="Ahrendt S.R."/>
            <person name="Lipzen A."/>
            <person name="Sullivan W."/>
            <person name="Andreopoulos W.B."/>
            <person name="Clum A."/>
            <person name="Lindquist E."/>
            <person name="Daum C."/>
            <person name="Ramamoorthy G.K."/>
            <person name="Gryganskyi A."/>
            <person name="Culley D."/>
            <person name="Magnuson J.K."/>
            <person name="James T.Y."/>
            <person name="O'Malley M.A."/>
            <person name="Stajich J.E."/>
            <person name="Spatafora J.W."/>
            <person name="Visel A."/>
            <person name="Grigoriev I.V."/>
        </authorList>
    </citation>
    <scope>NUCLEOTIDE SEQUENCE [LARGE SCALE GENOMIC DNA]</scope>
    <source>
        <strain evidence="2 3">CBS 115471</strain>
    </source>
</reference>
<evidence type="ECO:0000313" key="3">
    <source>
        <dbReference type="Proteomes" id="UP000193144"/>
    </source>
</evidence>
<dbReference type="Proteomes" id="UP000193144">
    <property type="component" value="Unassembled WGS sequence"/>
</dbReference>
<sequence length="210" mass="23320">MTSSYSPQYLPRRIYKVLFASRKPSITGLRKLRENTYELGQIFFSTLHTSHHWIVLLFRCVPRRPLKMPSQAVSKKEAQREQLQQQQQNQSQGQYQRDVETQEHHASANASAGLNLNLFGALGGAFSSKSKKTTHQNPDGSCESVEHRAEKGAANGQFAGHGQAYAQGSASEGTRKEKAREIGQGQSQSQGMQAKKIEGKKQVDHLGIEA</sequence>
<feature type="compositionally biased region" description="Low complexity" evidence="1">
    <location>
        <begin position="183"/>
        <end position="193"/>
    </location>
</feature>
<feature type="compositionally biased region" description="Basic and acidic residues" evidence="1">
    <location>
        <begin position="97"/>
        <end position="106"/>
    </location>
</feature>
<dbReference type="OrthoDB" id="3797485at2759"/>